<dbReference type="Pfam" id="PF08268">
    <property type="entry name" value="FBA_3"/>
    <property type="match status" value="1"/>
</dbReference>
<evidence type="ECO:0000259" key="1">
    <source>
        <dbReference type="Pfam" id="PF08268"/>
    </source>
</evidence>
<gene>
    <name evidence="2" type="ORF">CIPAW_07G038000</name>
</gene>
<dbReference type="InterPro" id="IPR017451">
    <property type="entry name" value="F-box-assoc_interact_dom"/>
</dbReference>
<accession>A0A8T1Q2E1</accession>
<dbReference type="NCBIfam" id="TIGR01640">
    <property type="entry name" value="F_box_assoc_1"/>
    <property type="match status" value="1"/>
</dbReference>
<evidence type="ECO:0000313" key="3">
    <source>
        <dbReference type="Proteomes" id="UP000811609"/>
    </source>
</evidence>
<evidence type="ECO:0000313" key="2">
    <source>
        <dbReference type="EMBL" id="KAG6646870.1"/>
    </source>
</evidence>
<protein>
    <recommendedName>
        <fullName evidence="1">F-box associated beta-propeller type 3 domain-containing protein</fullName>
    </recommendedName>
</protein>
<dbReference type="EMBL" id="CM031815">
    <property type="protein sequence ID" value="KAG6646870.1"/>
    <property type="molecule type" value="Genomic_DNA"/>
</dbReference>
<feature type="domain" description="F-box associated beta-propeller type 3" evidence="1">
    <location>
        <begin position="69"/>
        <end position="299"/>
    </location>
</feature>
<dbReference type="InterPro" id="IPR013187">
    <property type="entry name" value="F-box-assoc_dom_typ3"/>
</dbReference>
<dbReference type="AlphaFoldDB" id="A0A8T1Q2E1"/>
<comment type="caution">
    <text evidence="2">The sequence shown here is derived from an EMBL/GenBank/DDBJ whole genome shotgun (WGS) entry which is preliminary data.</text>
</comment>
<dbReference type="PANTHER" id="PTHR31672">
    <property type="entry name" value="BNACNNG10540D PROTEIN"/>
    <property type="match status" value="1"/>
</dbReference>
<dbReference type="Proteomes" id="UP000811609">
    <property type="component" value="Chromosome 7"/>
</dbReference>
<organism evidence="2 3">
    <name type="scientific">Carya illinoinensis</name>
    <name type="common">Pecan</name>
    <dbReference type="NCBI Taxonomy" id="32201"/>
    <lineage>
        <taxon>Eukaryota</taxon>
        <taxon>Viridiplantae</taxon>
        <taxon>Streptophyta</taxon>
        <taxon>Embryophyta</taxon>
        <taxon>Tracheophyta</taxon>
        <taxon>Spermatophyta</taxon>
        <taxon>Magnoliopsida</taxon>
        <taxon>eudicotyledons</taxon>
        <taxon>Gunneridae</taxon>
        <taxon>Pentapetalae</taxon>
        <taxon>rosids</taxon>
        <taxon>fabids</taxon>
        <taxon>Fagales</taxon>
        <taxon>Juglandaceae</taxon>
        <taxon>Carya</taxon>
    </lineage>
</organism>
<name>A0A8T1Q2E1_CARIL</name>
<keyword evidence="3" id="KW-1185">Reference proteome</keyword>
<sequence length="351" mass="40352">MAMARTVMTLSEDMIVEILLRLPVKILARFRERQSTPKILLSTPSMLGFIEIDAPFWDGSAVRDLFFRFKQRGRAVKMVGSCNGLVCVTLYNHKDFYIWNPSTGAHRKLPDPEVSPDGGTYKYGFGYDSSSGDYKVLVASYGARNPGHFLGSEGKLFSLKRNSWIRIQVLDNPYESYYSAGILCNGALHWEVVLDEPYKCQMIVAFNLAEEKFINVPYPSIPIEEYDEEEEVIDICFDGLRNLGGRLCFTCYRSNFVDLLVMMEYGVQQSWERMFKVVCDDPFGLFMNLFALWSSSAGQFVGIYKRQELMRKFFEEETHETFVFCRHPDGWEAVVFAESLLSPNDYDLDDV</sequence>
<dbReference type="InterPro" id="IPR050796">
    <property type="entry name" value="SCF_F-box_component"/>
</dbReference>
<reference evidence="2" key="1">
    <citation type="submission" date="2020-12" db="EMBL/GenBank/DDBJ databases">
        <title>WGS assembly of Carya illinoinensis cv. Pawnee.</title>
        <authorList>
            <person name="Platts A."/>
            <person name="Shu S."/>
            <person name="Wright S."/>
            <person name="Barry K."/>
            <person name="Edger P."/>
            <person name="Pires J.C."/>
            <person name="Schmutz J."/>
        </authorList>
    </citation>
    <scope>NUCLEOTIDE SEQUENCE</scope>
    <source>
        <tissue evidence="2">Leaf</tissue>
    </source>
</reference>
<proteinExistence type="predicted"/>
<dbReference type="PANTHER" id="PTHR31672:SF13">
    <property type="entry name" value="F-BOX PROTEIN CPR30-LIKE"/>
    <property type="match status" value="1"/>
</dbReference>